<evidence type="ECO:0000313" key="2">
    <source>
        <dbReference type="EMBL" id="GAQ88175.1"/>
    </source>
</evidence>
<evidence type="ECO:0000313" key="3">
    <source>
        <dbReference type="Proteomes" id="UP000054558"/>
    </source>
</evidence>
<accession>A0A1Y1IB35</accession>
<feature type="region of interest" description="Disordered" evidence="1">
    <location>
        <begin position="227"/>
        <end position="273"/>
    </location>
</feature>
<dbReference type="InterPro" id="IPR029063">
    <property type="entry name" value="SAM-dependent_MTases_sf"/>
</dbReference>
<feature type="compositionally biased region" description="Polar residues" evidence="1">
    <location>
        <begin position="15"/>
        <end position="29"/>
    </location>
</feature>
<dbReference type="SUPFAM" id="SSF53335">
    <property type="entry name" value="S-adenosyl-L-methionine-dependent methyltransferases"/>
    <property type="match status" value="1"/>
</dbReference>
<dbReference type="EMBL" id="DF237355">
    <property type="protein sequence ID" value="GAQ88175.1"/>
    <property type="molecule type" value="Genomic_DNA"/>
</dbReference>
<name>A0A1Y1IB35_KLENI</name>
<dbReference type="AlphaFoldDB" id="A0A1Y1IB35"/>
<dbReference type="PANTHER" id="PTHR39290">
    <property type="entry name" value="C3H1-TYPE DOMAIN-CONTAINING PROTEIN-RELATED"/>
    <property type="match status" value="1"/>
</dbReference>
<dbReference type="PANTHER" id="PTHR39290:SF6">
    <property type="entry name" value="S-ADENOSYL-L-METHIONINE-DEPENDENT METHYLTRANSFERASES SUPERFAMILY PROTEIN"/>
    <property type="match status" value="1"/>
</dbReference>
<evidence type="ECO:0000256" key="1">
    <source>
        <dbReference type="SAM" id="MobiDB-lite"/>
    </source>
</evidence>
<reference evidence="2 3" key="1">
    <citation type="journal article" date="2014" name="Nat. Commun.">
        <title>Klebsormidium flaccidum genome reveals primary factors for plant terrestrial adaptation.</title>
        <authorList>
            <person name="Hori K."/>
            <person name="Maruyama F."/>
            <person name="Fujisawa T."/>
            <person name="Togashi T."/>
            <person name="Yamamoto N."/>
            <person name="Seo M."/>
            <person name="Sato S."/>
            <person name="Yamada T."/>
            <person name="Mori H."/>
            <person name="Tajima N."/>
            <person name="Moriyama T."/>
            <person name="Ikeuchi M."/>
            <person name="Watanabe M."/>
            <person name="Wada H."/>
            <person name="Kobayashi K."/>
            <person name="Saito M."/>
            <person name="Masuda T."/>
            <person name="Sasaki-Sekimoto Y."/>
            <person name="Mashiguchi K."/>
            <person name="Awai K."/>
            <person name="Shimojima M."/>
            <person name="Masuda S."/>
            <person name="Iwai M."/>
            <person name="Nobusawa T."/>
            <person name="Narise T."/>
            <person name="Kondo S."/>
            <person name="Saito H."/>
            <person name="Sato R."/>
            <person name="Murakawa M."/>
            <person name="Ihara Y."/>
            <person name="Oshima-Yamada Y."/>
            <person name="Ohtaka K."/>
            <person name="Satoh M."/>
            <person name="Sonobe K."/>
            <person name="Ishii M."/>
            <person name="Ohtani R."/>
            <person name="Kanamori-Sato M."/>
            <person name="Honoki R."/>
            <person name="Miyazaki D."/>
            <person name="Mochizuki H."/>
            <person name="Umetsu J."/>
            <person name="Higashi K."/>
            <person name="Shibata D."/>
            <person name="Kamiya Y."/>
            <person name="Sato N."/>
            <person name="Nakamura Y."/>
            <person name="Tabata S."/>
            <person name="Ida S."/>
            <person name="Kurokawa K."/>
            <person name="Ohta H."/>
        </authorList>
    </citation>
    <scope>NUCLEOTIDE SEQUENCE [LARGE SCALE GENOMIC DNA]</scope>
    <source>
        <strain evidence="2 3">NIES-2285</strain>
    </source>
</reference>
<feature type="region of interest" description="Disordered" evidence="1">
    <location>
        <begin position="1"/>
        <end position="35"/>
    </location>
</feature>
<proteinExistence type="predicted"/>
<organism evidence="2 3">
    <name type="scientific">Klebsormidium nitens</name>
    <name type="common">Green alga</name>
    <name type="synonym">Ulothrix nitens</name>
    <dbReference type="NCBI Taxonomy" id="105231"/>
    <lineage>
        <taxon>Eukaryota</taxon>
        <taxon>Viridiplantae</taxon>
        <taxon>Streptophyta</taxon>
        <taxon>Klebsormidiophyceae</taxon>
        <taxon>Klebsormidiales</taxon>
        <taxon>Klebsormidiaceae</taxon>
        <taxon>Klebsormidium</taxon>
    </lineage>
</organism>
<sequence length="371" mass="41024">MSASQLSREAEPSLAQLSSSKSEPQQQRATWPPCQIPMDVSAPSDFVSNFDEWMRAQRARAPARARTVCPRWEQRVRDLMKSPQVKAEHEAYLRELGVEEDLEEALPPVIPGTDCFNPVLEKFWLPLARYVLFAGYSRLEYTELPDSTAVLLVNARVRDTICWSVPTLSVLRYMIESAPEGRILDVGAGTGYWSALLAGLGADVVAVDDFSWWQDRPEFMARWGEAIRGKPAPPGAESSGSRNGTPGGDGAETAGADAGGSEAGGEHDGSSQMRPFYFDVRSEDAANYIESGKAGDRALLFSWPAGVMHSVECYTGETIFFIGEDPDGATDHMQNHESFRETWTAVHRSGMPCWLFKHDEFVVYKRTSSLS</sequence>
<keyword evidence="3" id="KW-1185">Reference proteome</keyword>
<protein>
    <submittedName>
        <fullName evidence="2">Uncharacterized protein</fullName>
    </submittedName>
</protein>
<dbReference type="OrthoDB" id="5411518at2759"/>
<dbReference type="Gene3D" id="3.40.50.150">
    <property type="entry name" value="Vaccinia Virus protein VP39"/>
    <property type="match status" value="1"/>
</dbReference>
<gene>
    <name evidence="2" type="ORF">KFL_004060100</name>
</gene>
<dbReference type="Proteomes" id="UP000054558">
    <property type="component" value="Unassembled WGS sequence"/>
</dbReference>